<proteinExistence type="inferred from homology"/>
<dbReference type="EMBL" id="BTRK01000002">
    <property type="protein sequence ID" value="GMR38209.1"/>
    <property type="molecule type" value="Genomic_DNA"/>
</dbReference>
<dbReference type="PANTHER" id="PTHR13335">
    <property type="entry name" value="TARGET OF RAPAMYCIN COMPLEX 2 SUBUNIT MAPKAP1"/>
    <property type="match status" value="1"/>
</dbReference>
<gene>
    <name evidence="5" type="ORF">PMAYCL1PPCAC_08404</name>
</gene>
<feature type="domain" description="Target of rapamycin complex 2 subunit MAPKAP1-like Ras-binding" evidence="4">
    <location>
        <begin position="301"/>
        <end position="373"/>
    </location>
</feature>
<evidence type="ECO:0000313" key="6">
    <source>
        <dbReference type="Proteomes" id="UP001328107"/>
    </source>
</evidence>
<dbReference type="GO" id="GO:0005886">
    <property type="term" value="C:plasma membrane"/>
    <property type="evidence" value="ECO:0007669"/>
    <property type="project" value="TreeGrafter"/>
</dbReference>
<dbReference type="GO" id="GO:0005737">
    <property type="term" value="C:cytoplasm"/>
    <property type="evidence" value="ECO:0007669"/>
    <property type="project" value="TreeGrafter"/>
</dbReference>
<sequence length="663" mass="72597">MAYLDDDEIIATIRHEMRLEDEDGRCNDVLPPVFRRAKNGGLPLDFRSLKRTDEDDEDGRQSPGYTIPIEEEVSSTKELITTRLRSRTTDSGKLAEELEALQKNAMCSLEADRVLYVERPATEIEQRLRARQQAGPSALSRALDDTDVAATAAGPEAAFRAFAVHDAGEHGAPSSSKRIMIVYAIPEAEGEGGEVTTITISVKSNATVADLVGLACYKFAEKTGIAPSAPLETLQLYIAEESGEIDDEFPPMESHKMIAEFGFPVLALRAGDNGASQRGGSSSTRGGSSLCALIYLPGKEGVRYTIDLQSTQQTLRWLRDEAVKMKIEETANQQSRTFTQMATYNLELLEKPEALDLDKTIASTGTNEFVLIRKNSSRGDWHPRGSSNASAATVGDYALQPPPTPSGPMGGMGFDFNVNVNVSASLRTPNMGTEESAIAVFTVDRLHKYKNKWPAHLVLRWNWIEVTPVPTERRLSNRFQGGGQKSNMIAWEDLADARMREKRNPGGGLPIVQLSITWLPAPGVAQTPTTPLRKTSMMLFETSPPSSAPLTMGGATQTLQDISSRYKDADKWKVLNLEMNSYAEGDRAVRLLNDGIKQRNSAVSQAFLHSSNGEIRPGAAADSALSFQRTLREARPAPVKAERKRSSIAQFTSGIGRMFTNRD</sequence>
<comment type="caution">
    <text evidence="5">The sequence shown here is derived from an EMBL/GenBank/DDBJ whole genome shotgun (WGS) entry which is preliminary data.</text>
</comment>
<evidence type="ECO:0000313" key="5">
    <source>
        <dbReference type="EMBL" id="GMR38209.1"/>
    </source>
</evidence>
<evidence type="ECO:0000259" key="4">
    <source>
        <dbReference type="Pfam" id="PF25322"/>
    </source>
</evidence>
<evidence type="ECO:0008006" key="7">
    <source>
        <dbReference type="Google" id="ProtNLM"/>
    </source>
</evidence>
<protein>
    <recommendedName>
        <fullName evidence="7">Sinh-1</fullName>
    </recommendedName>
</protein>
<dbReference type="GO" id="GO:0031932">
    <property type="term" value="C:TORC2 complex"/>
    <property type="evidence" value="ECO:0007669"/>
    <property type="project" value="InterPro"/>
</dbReference>
<evidence type="ECO:0000256" key="1">
    <source>
        <dbReference type="ARBA" id="ARBA00009407"/>
    </source>
</evidence>
<comment type="similarity">
    <text evidence="1">Belongs to the SIN1 family.</text>
</comment>
<name>A0AAN5CD36_9BILA</name>
<feature type="domain" description="CRIM" evidence="3">
    <location>
        <begin position="137"/>
        <end position="268"/>
    </location>
</feature>
<dbReference type="PANTHER" id="PTHR13335:SF1">
    <property type="entry name" value="TARGET OF RAPAMYCIN COMPLEX 2 SUBUNIT MAPKAP1"/>
    <property type="match status" value="1"/>
</dbReference>
<evidence type="ECO:0000256" key="2">
    <source>
        <dbReference type="SAM" id="MobiDB-lite"/>
    </source>
</evidence>
<dbReference type="InterPro" id="IPR057339">
    <property type="entry name" value="RBD_SIN1"/>
</dbReference>
<dbReference type="GO" id="GO:0038203">
    <property type="term" value="P:TORC2 signaling"/>
    <property type="evidence" value="ECO:0007669"/>
    <property type="project" value="TreeGrafter"/>
</dbReference>
<feature type="region of interest" description="Disordered" evidence="2">
    <location>
        <begin position="45"/>
        <end position="65"/>
    </location>
</feature>
<dbReference type="InterPro" id="IPR031567">
    <property type="entry name" value="CRIM_dom"/>
</dbReference>
<organism evidence="5 6">
    <name type="scientific">Pristionchus mayeri</name>
    <dbReference type="NCBI Taxonomy" id="1317129"/>
    <lineage>
        <taxon>Eukaryota</taxon>
        <taxon>Metazoa</taxon>
        <taxon>Ecdysozoa</taxon>
        <taxon>Nematoda</taxon>
        <taxon>Chromadorea</taxon>
        <taxon>Rhabditida</taxon>
        <taxon>Rhabditina</taxon>
        <taxon>Diplogasteromorpha</taxon>
        <taxon>Diplogasteroidea</taxon>
        <taxon>Neodiplogasteridae</taxon>
        <taxon>Pristionchus</taxon>
    </lineage>
</organism>
<dbReference type="AlphaFoldDB" id="A0AAN5CD36"/>
<dbReference type="Pfam" id="PF16978">
    <property type="entry name" value="CRIM"/>
    <property type="match status" value="1"/>
</dbReference>
<evidence type="ECO:0000259" key="3">
    <source>
        <dbReference type="Pfam" id="PF16978"/>
    </source>
</evidence>
<dbReference type="InterPro" id="IPR008828">
    <property type="entry name" value="Sin1/Avo1"/>
</dbReference>
<reference evidence="6" key="1">
    <citation type="submission" date="2022-10" db="EMBL/GenBank/DDBJ databases">
        <title>Genome assembly of Pristionchus species.</title>
        <authorList>
            <person name="Yoshida K."/>
            <person name="Sommer R.J."/>
        </authorList>
    </citation>
    <scope>NUCLEOTIDE SEQUENCE [LARGE SCALE GENOMIC DNA]</scope>
    <source>
        <strain evidence="6">RS5460</strain>
    </source>
</reference>
<feature type="region of interest" description="Disordered" evidence="2">
    <location>
        <begin position="379"/>
        <end position="405"/>
    </location>
</feature>
<dbReference type="GO" id="GO:0005546">
    <property type="term" value="F:phosphatidylinositol-4,5-bisphosphate binding"/>
    <property type="evidence" value="ECO:0007669"/>
    <property type="project" value="TreeGrafter"/>
</dbReference>
<accession>A0AAN5CD36</accession>
<dbReference type="Pfam" id="PF25322">
    <property type="entry name" value="RBD_SIN1"/>
    <property type="match status" value="1"/>
</dbReference>
<dbReference type="Proteomes" id="UP001328107">
    <property type="component" value="Unassembled WGS sequence"/>
</dbReference>
<keyword evidence="6" id="KW-1185">Reference proteome</keyword>